<evidence type="ECO:0000259" key="7">
    <source>
        <dbReference type="Pfam" id="PF00108"/>
    </source>
</evidence>
<evidence type="ECO:0000256" key="4">
    <source>
        <dbReference type="ARBA" id="ARBA00024073"/>
    </source>
</evidence>
<dbReference type="InterPro" id="IPR020616">
    <property type="entry name" value="Thiolase_N"/>
</dbReference>
<dbReference type="PROSITE" id="PS00737">
    <property type="entry name" value="THIOLASE_2"/>
    <property type="match status" value="1"/>
</dbReference>
<dbReference type="CDD" id="cd00751">
    <property type="entry name" value="thiolase"/>
    <property type="match status" value="1"/>
</dbReference>
<evidence type="ECO:0000256" key="5">
    <source>
        <dbReference type="PIRSR" id="PIRSR000429-1"/>
    </source>
</evidence>
<dbReference type="InterPro" id="IPR020610">
    <property type="entry name" value="Thiolase_AS"/>
</dbReference>
<evidence type="ECO:0000256" key="1">
    <source>
        <dbReference type="ARBA" id="ARBA00010982"/>
    </source>
</evidence>
<dbReference type="EMBL" id="AP017470">
    <property type="protein sequence ID" value="BBB31663.1"/>
    <property type="molecule type" value="Genomic_DNA"/>
</dbReference>
<dbReference type="GO" id="GO:0005737">
    <property type="term" value="C:cytoplasm"/>
    <property type="evidence" value="ECO:0007669"/>
    <property type="project" value="UniProtKB-ARBA"/>
</dbReference>
<name>A0A7R6PY08_9BACT</name>
<dbReference type="InterPro" id="IPR050215">
    <property type="entry name" value="Thiolase-like_sf_Thiolase"/>
</dbReference>
<proteinExistence type="inferred from homology"/>
<feature type="domain" description="Thiolase C-terminal" evidence="8">
    <location>
        <begin position="282"/>
        <end position="403"/>
    </location>
</feature>
<dbReference type="PIRSF" id="PIRSF000429">
    <property type="entry name" value="Ac-CoA_Ac_transf"/>
    <property type="match status" value="1"/>
</dbReference>
<dbReference type="Proteomes" id="UP000595564">
    <property type="component" value="Chromosome"/>
</dbReference>
<evidence type="ECO:0000256" key="2">
    <source>
        <dbReference type="ARBA" id="ARBA00022679"/>
    </source>
</evidence>
<dbReference type="RefSeq" id="WP_201327994.1">
    <property type="nucleotide sequence ID" value="NZ_AP017470.1"/>
</dbReference>
<evidence type="ECO:0000259" key="8">
    <source>
        <dbReference type="Pfam" id="PF02803"/>
    </source>
</evidence>
<dbReference type="InterPro" id="IPR020613">
    <property type="entry name" value="Thiolase_CS"/>
</dbReference>
<dbReference type="GO" id="GO:0003988">
    <property type="term" value="F:acetyl-CoA C-acyltransferase activity"/>
    <property type="evidence" value="ECO:0007669"/>
    <property type="project" value="UniProtKB-EC"/>
</dbReference>
<dbReference type="InterPro" id="IPR020617">
    <property type="entry name" value="Thiolase_C"/>
</dbReference>
<gene>
    <name evidence="9" type="primary">fadA</name>
    <name evidence="9" type="ORF">TTHT_0007</name>
</gene>
<dbReference type="NCBIfam" id="TIGR01930">
    <property type="entry name" value="AcCoA-C-Actrans"/>
    <property type="match status" value="1"/>
</dbReference>
<feature type="domain" description="Thiolase N-terminal" evidence="7">
    <location>
        <begin position="4"/>
        <end position="274"/>
    </location>
</feature>
<dbReference type="PANTHER" id="PTHR43853:SF21">
    <property type="entry name" value="STEROID 3-KETOACYL-COA THIOLASE"/>
    <property type="match status" value="1"/>
</dbReference>
<dbReference type="Gene3D" id="3.40.47.10">
    <property type="match status" value="1"/>
</dbReference>
<dbReference type="InterPro" id="IPR002155">
    <property type="entry name" value="Thiolase"/>
</dbReference>
<keyword evidence="3 6" id="KW-0012">Acyltransferase</keyword>
<evidence type="ECO:0000313" key="10">
    <source>
        <dbReference type="Proteomes" id="UP000595564"/>
    </source>
</evidence>
<feature type="active site" description="Acyl-thioester intermediate" evidence="5">
    <location>
        <position position="95"/>
    </location>
</feature>
<feature type="active site" description="Proton acceptor" evidence="5">
    <location>
        <position position="390"/>
    </location>
</feature>
<dbReference type="AlphaFoldDB" id="A0A7R6PY08"/>
<feature type="active site" description="Proton acceptor" evidence="5">
    <location>
        <position position="360"/>
    </location>
</feature>
<dbReference type="SUPFAM" id="SSF53901">
    <property type="entry name" value="Thiolase-like"/>
    <property type="match status" value="2"/>
</dbReference>
<dbReference type="KEGG" id="thyd:TTHT_0007"/>
<dbReference type="GO" id="GO:0010124">
    <property type="term" value="P:phenylacetate catabolic process"/>
    <property type="evidence" value="ECO:0007669"/>
    <property type="project" value="TreeGrafter"/>
</dbReference>
<evidence type="ECO:0000313" key="9">
    <source>
        <dbReference type="EMBL" id="BBB31663.1"/>
    </source>
</evidence>
<dbReference type="PANTHER" id="PTHR43853">
    <property type="entry name" value="3-KETOACYL-COA THIOLASE, PEROXISOMAL"/>
    <property type="match status" value="1"/>
</dbReference>
<dbReference type="InterPro" id="IPR016039">
    <property type="entry name" value="Thiolase-like"/>
</dbReference>
<protein>
    <recommendedName>
        <fullName evidence="4">acetyl-CoA C-acyltransferase</fullName>
        <ecNumber evidence="4">2.3.1.16</ecNumber>
    </recommendedName>
</protein>
<dbReference type="PROSITE" id="PS00099">
    <property type="entry name" value="THIOLASE_3"/>
    <property type="match status" value="1"/>
</dbReference>
<accession>A0A7R6PY08</accession>
<dbReference type="GO" id="GO:0006635">
    <property type="term" value="P:fatty acid beta-oxidation"/>
    <property type="evidence" value="ECO:0007669"/>
    <property type="project" value="TreeGrafter"/>
</dbReference>
<dbReference type="FunFam" id="3.40.47.10:FF:000010">
    <property type="entry name" value="Acetyl-CoA acetyltransferase (Thiolase)"/>
    <property type="match status" value="1"/>
</dbReference>
<dbReference type="EC" id="2.3.1.16" evidence="4"/>
<organism evidence="9 10">
    <name type="scientific">Thermotomaculum hydrothermale</name>
    <dbReference type="NCBI Taxonomy" id="981385"/>
    <lineage>
        <taxon>Bacteria</taxon>
        <taxon>Pseudomonadati</taxon>
        <taxon>Acidobacteriota</taxon>
        <taxon>Holophagae</taxon>
        <taxon>Thermotomaculales</taxon>
        <taxon>Thermotomaculaceae</taxon>
        <taxon>Thermotomaculum</taxon>
    </lineage>
</organism>
<comment type="similarity">
    <text evidence="1 6">Belongs to the thiolase-like superfamily. Thiolase family.</text>
</comment>
<evidence type="ECO:0000256" key="6">
    <source>
        <dbReference type="RuleBase" id="RU003557"/>
    </source>
</evidence>
<keyword evidence="2 6" id="KW-0808">Transferase</keyword>
<keyword evidence="10" id="KW-1185">Reference proteome</keyword>
<sequence>MREVVIVAAKRTPIGRGKKGTLAKTRPDDMLAVALKGVIKQVKEQNPDFNLSEIEDVLIGCAFPEAEQGMNVARVGALLAGIPQEVPAATINRFCGSAMTCLHAATHAIMSGVGDIYIVGGTESMTKVPMIGNKFSPNPKFVEGNYPQVYVPMGETAERVVDRYGDKYDLSREALDRFSYNSHMKAIKAQDEGKFDDEIIKVIVNKTTGEIEEYQGEVPEGWVLMDRDECPRRETSMEALAKLKPVFRVNGRVTAGNSSPINDGSSAMILMSREKAEELGLKILGKVTGTAVRALEPEVMGLGPIYSTRRLLERTGLKVDDIDLFEINEAFATQSIVSIKELGIDESKVNVNGGAIAIGHPLGISGTRIITTLLYEMIRQDKKKGVATMCIGGGQGIATLIERD</sequence>
<dbReference type="Pfam" id="PF00108">
    <property type="entry name" value="Thiolase_N"/>
    <property type="match status" value="1"/>
</dbReference>
<evidence type="ECO:0000256" key="3">
    <source>
        <dbReference type="ARBA" id="ARBA00023315"/>
    </source>
</evidence>
<dbReference type="Pfam" id="PF02803">
    <property type="entry name" value="Thiolase_C"/>
    <property type="match status" value="1"/>
</dbReference>
<reference evidence="9 10" key="1">
    <citation type="journal article" date="2012" name="Extremophiles">
        <title>Thermotomaculum hydrothermale gen. nov., sp. nov., a novel heterotrophic thermophile within the phylum Acidobacteria from a deep-sea hydrothermal vent chimney in the Southern Okinawa Trough.</title>
        <authorList>
            <person name="Izumi H."/>
            <person name="Nunoura T."/>
            <person name="Miyazaki M."/>
            <person name="Mino S."/>
            <person name="Toki T."/>
            <person name="Takai K."/>
            <person name="Sako Y."/>
            <person name="Sawabe T."/>
            <person name="Nakagawa S."/>
        </authorList>
    </citation>
    <scope>NUCLEOTIDE SEQUENCE [LARGE SCALE GENOMIC DNA]</scope>
    <source>
        <strain evidence="9 10">AC55</strain>
    </source>
</reference>